<dbReference type="Gene3D" id="1.10.10.10">
    <property type="entry name" value="Winged helix-like DNA-binding domain superfamily/Winged helix DNA-binding domain"/>
    <property type="match status" value="1"/>
</dbReference>
<organism evidence="5 6">
    <name type="scientific">Aeromicrobium phragmitis</name>
    <dbReference type="NCBI Taxonomy" id="2478914"/>
    <lineage>
        <taxon>Bacteria</taxon>
        <taxon>Bacillati</taxon>
        <taxon>Actinomycetota</taxon>
        <taxon>Actinomycetes</taxon>
        <taxon>Propionibacteriales</taxon>
        <taxon>Nocardioidaceae</taxon>
        <taxon>Aeromicrobium</taxon>
    </lineage>
</organism>
<keyword evidence="3" id="KW-0804">Transcription</keyword>
<dbReference type="PANTHER" id="PTHR44688">
    <property type="entry name" value="DNA-BINDING TRANSCRIPTIONAL ACTIVATOR DEVR_DOSR"/>
    <property type="match status" value="1"/>
</dbReference>
<dbReference type="Pfam" id="PF00196">
    <property type="entry name" value="GerE"/>
    <property type="match status" value="1"/>
</dbReference>
<dbReference type="OrthoDB" id="3543649at2"/>
<dbReference type="RefSeq" id="WP_121792795.1">
    <property type="nucleotide sequence ID" value="NZ_RDBF01000001.1"/>
</dbReference>
<dbReference type="SMART" id="SM00421">
    <property type="entry name" value="HTH_LUXR"/>
    <property type="match status" value="1"/>
</dbReference>
<accession>A0A3L8PPT8</accession>
<dbReference type="AlphaFoldDB" id="A0A3L8PPT8"/>
<evidence type="ECO:0000256" key="1">
    <source>
        <dbReference type="ARBA" id="ARBA00023015"/>
    </source>
</evidence>
<dbReference type="GO" id="GO:0003677">
    <property type="term" value="F:DNA binding"/>
    <property type="evidence" value="ECO:0007669"/>
    <property type="project" value="UniProtKB-KW"/>
</dbReference>
<evidence type="ECO:0000256" key="3">
    <source>
        <dbReference type="ARBA" id="ARBA00023163"/>
    </source>
</evidence>
<dbReference type="InterPro" id="IPR036388">
    <property type="entry name" value="WH-like_DNA-bd_sf"/>
</dbReference>
<dbReference type="PANTHER" id="PTHR44688:SF16">
    <property type="entry name" value="DNA-BINDING TRANSCRIPTIONAL ACTIVATOR DEVR_DOSR"/>
    <property type="match status" value="1"/>
</dbReference>
<protein>
    <submittedName>
        <fullName evidence="5">DNA-binding response regulator</fullName>
    </submittedName>
</protein>
<keyword evidence="2 5" id="KW-0238">DNA-binding</keyword>
<comment type="caution">
    <text evidence="5">The sequence shown here is derived from an EMBL/GenBank/DDBJ whole genome shotgun (WGS) entry which is preliminary data.</text>
</comment>
<dbReference type="PRINTS" id="PR00038">
    <property type="entry name" value="HTHLUXR"/>
</dbReference>
<evidence type="ECO:0000259" key="4">
    <source>
        <dbReference type="PROSITE" id="PS50043"/>
    </source>
</evidence>
<dbReference type="CDD" id="cd06170">
    <property type="entry name" value="LuxR_C_like"/>
    <property type="match status" value="1"/>
</dbReference>
<sequence length="232" mass="25223">MSSQPDPRAPAAAGSPRGKALETLLNLHHDVPFTAALLTYRVRDSDRDVPLLVHRMSREHVQHGLDYFIPASPDFRWVIDHRDEVLDWNSVPSFRETVTAREVLLEAGYTQGSSFAFHGTEGIIGTFHLNVSHTENLSAAELGALYDASVALEGVVRAANAAARAGLTDREVEVLHHLARGRSNQEIADELYVARRTVATHVESILAKLGVANRVQAVVTAIALGLVDADLA</sequence>
<evidence type="ECO:0000313" key="6">
    <source>
        <dbReference type="Proteomes" id="UP000282515"/>
    </source>
</evidence>
<dbReference type="GO" id="GO:0006355">
    <property type="term" value="P:regulation of DNA-templated transcription"/>
    <property type="evidence" value="ECO:0007669"/>
    <property type="project" value="InterPro"/>
</dbReference>
<reference evidence="5 6" key="1">
    <citation type="submission" date="2018-10" db="EMBL/GenBank/DDBJ databases">
        <title>Aeromicrobium sp. 9W16Y-2 whole genome shotgun sequence.</title>
        <authorList>
            <person name="Li F."/>
        </authorList>
    </citation>
    <scope>NUCLEOTIDE SEQUENCE [LARGE SCALE GENOMIC DNA]</scope>
    <source>
        <strain evidence="5 6">9W16Y-2</strain>
    </source>
</reference>
<name>A0A3L8PPT8_9ACTN</name>
<dbReference type="PROSITE" id="PS50043">
    <property type="entry name" value="HTH_LUXR_2"/>
    <property type="match status" value="1"/>
</dbReference>
<proteinExistence type="predicted"/>
<dbReference type="PROSITE" id="PS00622">
    <property type="entry name" value="HTH_LUXR_1"/>
    <property type="match status" value="1"/>
</dbReference>
<dbReference type="SUPFAM" id="SSF46894">
    <property type="entry name" value="C-terminal effector domain of the bipartite response regulators"/>
    <property type="match status" value="1"/>
</dbReference>
<keyword evidence="6" id="KW-1185">Reference proteome</keyword>
<dbReference type="Proteomes" id="UP000282515">
    <property type="component" value="Unassembled WGS sequence"/>
</dbReference>
<evidence type="ECO:0000256" key="2">
    <source>
        <dbReference type="ARBA" id="ARBA00023125"/>
    </source>
</evidence>
<keyword evidence="1" id="KW-0805">Transcription regulation</keyword>
<feature type="domain" description="HTH luxR-type" evidence="4">
    <location>
        <begin position="160"/>
        <end position="225"/>
    </location>
</feature>
<dbReference type="InterPro" id="IPR000792">
    <property type="entry name" value="Tscrpt_reg_LuxR_C"/>
</dbReference>
<dbReference type="EMBL" id="RDBF01000001">
    <property type="protein sequence ID" value="RLV57387.1"/>
    <property type="molecule type" value="Genomic_DNA"/>
</dbReference>
<gene>
    <name evidence="5" type="ORF">D9V41_01755</name>
</gene>
<evidence type="ECO:0000313" key="5">
    <source>
        <dbReference type="EMBL" id="RLV57387.1"/>
    </source>
</evidence>
<dbReference type="InterPro" id="IPR016032">
    <property type="entry name" value="Sig_transdc_resp-reg_C-effctor"/>
</dbReference>